<dbReference type="AlphaFoldDB" id="A0A1V9FFT8"/>
<feature type="domain" description="Mannosylglycerate hydrolase MGH1-like glycoside hydrolase" evidence="1">
    <location>
        <begin position="684"/>
        <end position="856"/>
    </location>
</feature>
<protein>
    <submittedName>
        <fullName evidence="2">Glucosidase</fullName>
    </submittedName>
</protein>
<comment type="caution">
    <text evidence="2">The sequence shown here is derived from an EMBL/GenBank/DDBJ whole genome shotgun (WGS) entry which is preliminary data.</text>
</comment>
<dbReference type="SUPFAM" id="SSF48208">
    <property type="entry name" value="Six-hairpin glycosidases"/>
    <property type="match status" value="1"/>
</dbReference>
<dbReference type="PANTHER" id="PTHR10412:SF10">
    <property type="entry name" value="GLYCOSYL HYDROLASE FAMILY 63 C-TERMINAL DOMAIN-CONTAINING PROTEIN"/>
    <property type="match status" value="1"/>
</dbReference>
<dbReference type="STRING" id="1703345.A3860_11790"/>
<name>A0A1V9FFT8_9BACT</name>
<dbReference type="InterPro" id="IPR008928">
    <property type="entry name" value="6-hairpin_glycosidase_sf"/>
</dbReference>
<reference evidence="2 3" key="1">
    <citation type="submission" date="2016-03" db="EMBL/GenBank/DDBJ databases">
        <title>Niastella vici sp. nov., isolated from farmland soil.</title>
        <authorList>
            <person name="Chen L."/>
            <person name="Wang D."/>
            <person name="Yang S."/>
            <person name="Wang G."/>
        </authorList>
    </citation>
    <scope>NUCLEOTIDE SEQUENCE [LARGE SCALE GENOMIC DNA]</scope>
    <source>
        <strain evidence="2 3">DJ57</strain>
    </source>
</reference>
<proteinExistence type="predicted"/>
<organism evidence="2 3">
    <name type="scientific">Niastella vici</name>
    <dbReference type="NCBI Taxonomy" id="1703345"/>
    <lineage>
        <taxon>Bacteria</taxon>
        <taxon>Pseudomonadati</taxon>
        <taxon>Bacteroidota</taxon>
        <taxon>Chitinophagia</taxon>
        <taxon>Chitinophagales</taxon>
        <taxon>Chitinophagaceae</taxon>
        <taxon>Niastella</taxon>
    </lineage>
</organism>
<accession>A0A1V9FFT8</accession>
<dbReference type="OrthoDB" id="9781878at2"/>
<dbReference type="RefSeq" id="WP_081156197.1">
    <property type="nucleotide sequence ID" value="NZ_LVYD01000124.1"/>
</dbReference>
<dbReference type="InterPro" id="IPR012341">
    <property type="entry name" value="6hp_glycosidase-like_sf"/>
</dbReference>
<dbReference type="Pfam" id="PF22422">
    <property type="entry name" value="MGH1-like_GH"/>
    <property type="match status" value="2"/>
</dbReference>
<gene>
    <name evidence="2" type="ORF">A3860_11790</name>
</gene>
<dbReference type="PANTHER" id="PTHR10412">
    <property type="entry name" value="MANNOSYL-OLIGOSACCHARIDE GLUCOSIDASE"/>
    <property type="match status" value="1"/>
</dbReference>
<sequence>MNIEQQRLSNAAWKKWGPYLSERQWGTVREDYSPHGNAWDYFPHDHARSRVYRWGEDGIAGISDDMQRICFAIALWNGNDPIIKERLFGLTGNEGNHGEDVKELYYYLDNTPTHSYMKHLYKYPQAAYPYAHLVHTNRNRSKYENEYELTDTGIFNENRYFDVFTEYAKHDTEDIAIRITVHNRGPEPAYIAVLPTLWLRNLWSFGSMKKKPVIRKQGHSDGFCVADIIHDQPGNYHFYFEPPAYTLLTENETNTEKLYGVPNATPYVKDAFHTAIQQRQFAWLEEKKEGTKLAPLYEYNIPAHSAVTIKLRLSNKPVYNHPFEAFDALFDQRILEANEFYAAVTATDNKELRTIQRQAFAGMLWSKQYFNIDIPQWLQGDKNQPAPPESRKTGRNQHWNTLNNEDVISMPDKWEYPWYAAWDLAFHCIPLSMIDPHFAKEQLLLFLREWYMHPNGQLPAYEWAFGDVNPPVHAWSCLQVYKMEKEKNGRGDIDFLEKAFQKLLINFTWWVNRKDHKGNNVFEGGFLGLDNIGVFDRSNTIPGGGTLEQADGTAWMAMYCLNMLEMALEIAQHNPNYEDVTTKFFEHFVYIAESLNRIGENWTGSWNEEEGFFYDVLALPDGRYIPVKVRSLVGLTTLFAVLVLKKDLLEKVPEFHRRLKWFQQYRAENGQYLVIEDLKEHDDILLSLVPRQRLEKLLQALLDEKEFLSKGGIRSVSKIHEAGYSVNINGQEFGLNYQPGESTTSLFGGNSNWRGPVWMPMNYLIVQALHQYCDYYKGECNAEFPTGSGNNMTLREIAHAISKRLISLFQKDENGDRPVNDHAASYRDDPHFSDLVLFYEYFHGDTGRGVGASHQTGWTGVIAELINRVALYENAQQPVMEPV</sequence>
<dbReference type="InterPro" id="IPR054491">
    <property type="entry name" value="MGH1-like_GH"/>
</dbReference>
<dbReference type="GO" id="GO:0004573">
    <property type="term" value="F:Glc3Man9GlcNAc2 oligosaccharide glucosidase activity"/>
    <property type="evidence" value="ECO:0007669"/>
    <property type="project" value="InterPro"/>
</dbReference>
<dbReference type="GO" id="GO:0009311">
    <property type="term" value="P:oligosaccharide metabolic process"/>
    <property type="evidence" value="ECO:0007669"/>
    <property type="project" value="InterPro"/>
</dbReference>
<keyword evidence="3" id="KW-1185">Reference proteome</keyword>
<dbReference type="Gene3D" id="1.50.10.10">
    <property type="match status" value="1"/>
</dbReference>
<evidence type="ECO:0000313" key="2">
    <source>
        <dbReference type="EMBL" id="OQP57232.1"/>
    </source>
</evidence>
<dbReference type="InterPro" id="IPR004888">
    <property type="entry name" value="Glycoside_hydrolase_63"/>
</dbReference>
<dbReference type="EMBL" id="LVYD01000124">
    <property type="protein sequence ID" value="OQP57232.1"/>
    <property type="molecule type" value="Genomic_DNA"/>
</dbReference>
<evidence type="ECO:0000313" key="3">
    <source>
        <dbReference type="Proteomes" id="UP000192796"/>
    </source>
</evidence>
<dbReference type="Proteomes" id="UP000192796">
    <property type="component" value="Unassembled WGS sequence"/>
</dbReference>
<evidence type="ECO:0000259" key="1">
    <source>
        <dbReference type="Pfam" id="PF22422"/>
    </source>
</evidence>
<feature type="domain" description="Mannosylglycerate hydrolase MGH1-like glycoside hydrolase" evidence="1">
    <location>
        <begin position="416"/>
        <end position="522"/>
    </location>
</feature>